<comment type="cofactor">
    <cofactor evidence="1 5">
        <name>Zn(2+)</name>
        <dbReference type="ChEBI" id="CHEBI:29105"/>
    </cofactor>
</comment>
<reference evidence="7 8" key="1">
    <citation type="submission" date="2018-02" db="EMBL/GenBank/DDBJ databases">
        <title>The genomes of Aspergillus section Nigri reveals drivers in fungal speciation.</title>
        <authorList>
            <consortium name="DOE Joint Genome Institute"/>
            <person name="Vesth T.C."/>
            <person name="Nybo J."/>
            <person name="Theobald S."/>
            <person name="Brandl J."/>
            <person name="Frisvad J.C."/>
            <person name="Nielsen K.F."/>
            <person name="Lyhne E.K."/>
            <person name="Kogle M.E."/>
            <person name="Kuo A."/>
            <person name="Riley R."/>
            <person name="Clum A."/>
            <person name="Nolan M."/>
            <person name="Lipzen A."/>
            <person name="Salamov A."/>
            <person name="Henrissat B."/>
            <person name="Wiebenga A."/>
            <person name="De vries R.P."/>
            <person name="Grigoriev I.V."/>
            <person name="Mortensen U.H."/>
            <person name="Andersen M.R."/>
            <person name="Baker S.E."/>
        </authorList>
    </citation>
    <scope>NUCLEOTIDE SEQUENCE [LARGE SCALE GENOMIC DNA]</scope>
    <source>
        <strain evidence="7 8">CBS 115571</strain>
    </source>
</reference>
<evidence type="ECO:0000256" key="5">
    <source>
        <dbReference type="RuleBase" id="RU361277"/>
    </source>
</evidence>
<keyword evidence="2 5" id="KW-0479">Metal-binding</keyword>
<dbReference type="Gene3D" id="3.90.180.10">
    <property type="entry name" value="Medium-chain alcohol dehydrogenases, catalytic domain"/>
    <property type="match status" value="1"/>
</dbReference>
<dbReference type="Proteomes" id="UP000249829">
    <property type="component" value="Unassembled WGS sequence"/>
</dbReference>
<evidence type="ECO:0000313" key="7">
    <source>
        <dbReference type="EMBL" id="PYI17325.1"/>
    </source>
</evidence>
<dbReference type="AlphaFoldDB" id="A0A2V5H0E9"/>
<organism evidence="7 8">
    <name type="scientific">Aspergillus violaceofuscus (strain CBS 115571)</name>
    <dbReference type="NCBI Taxonomy" id="1450538"/>
    <lineage>
        <taxon>Eukaryota</taxon>
        <taxon>Fungi</taxon>
        <taxon>Dikarya</taxon>
        <taxon>Ascomycota</taxon>
        <taxon>Pezizomycotina</taxon>
        <taxon>Eurotiomycetes</taxon>
        <taxon>Eurotiomycetidae</taxon>
        <taxon>Eurotiales</taxon>
        <taxon>Aspergillaceae</taxon>
        <taxon>Aspergillus</taxon>
    </lineage>
</organism>
<dbReference type="SUPFAM" id="SSF51735">
    <property type="entry name" value="NAD(P)-binding Rossmann-fold domains"/>
    <property type="match status" value="1"/>
</dbReference>
<dbReference type="GO" id="GO:0008270">
    <property type="term" value="F:zinc ion binding"/>
    <property type="evidence" value="ECO:0007669"/>
    <property type="project" value="InterPro"/>
</dbReference>
<keyword evidence="8" id="KW-1185">Reference proteome</keyword>
<comment type="similarity">
    <text evidence="5">Belongs to the zinc-containing alcohol dehydrogenase family.</text>
</comment>
<dbReference type="PANTHER" id="PTHR42683">
    <property type="entry name" value="ALDEHYDE REDUCTASE"/>
    <property type="match status" value="1"/>
</dbReference>
<evidence type="ECO:0000256" key="1">
    <source>
        <dbReference type="ARBA" id="ARBA00001947"/>
    </source>
</evidence>
<keyword evidence="4" id="KW-0560">Oxidoreductase</keyword>
<evidence type="ECO:0000259" key="6">
    <source>
        <dbReference type="SMART" id="SM00829"/>
    </source>
</evidence>
<name>A0A2V5H0E9_ASPV1</name>
<dbReference type="InterPro" id="IPR013149">
    <property type="entry name" value="ADH-like_C"/>
</dbReference>
<dbReference type="PROSITE" id="PS00059">
    <property type="entry name" value="ADH_ZINC"/>
    <property type="match status" value="1"/>
</dbReference>
<dbReference type="CDD" id="cd05283">
    <property type="entry name" value="CAD1"/>
    <property type="match status" value="1"/>
</dbReference>
<dbReference type="InterPro" id="IPR047109">
    <property type="entry name" value="CAD-like"/>
</dbReference>
<dbReference type="OMA" id="GFGYTHK"/>
<dbReference type="EMBL" id="KZ825157">
    <property type="protein sequence ID" value="PYI17325.1"/>
    <property type="molecule type" value="Genomic_DNA"/>
</dbReference>
<dbReference type="Pfam" id="PF08240">
    <property type="entry name" value="ADH_N"/>
    <property type="match status" value="1"/>
</dbReference>
<dbReference type="GO" id="GO:0016616">
    <property type="term" value="F:oxidoreductase activity, acting on the CH-OH group of donors, NAD or NADP as acceptor"/>
    <property type="evidence" value="ECO:0007669"/>
    <property type="project" value="InterPro"/>
</dbReference>
<dbReference type="SUPFAM" id="SSF50129">
    <property type="entry name" value="GroES-like"/>
    <property type="match status" value="1"/>
</dbReference>
<dbReference type="FunFam" id="3.40.50.720:FF:000022">
    <property type="entry name" value="Cinnamyl alcohol dehydrogenase"/>
    <property type="match status" value="1"/>
</dbReference>
<proteinExistence type="inferred from homology"/>
<dbReference type="STRING" id="1450538.A0A2V5H0E9"/>
<dbReference type="InterPro" id="IPR011032">
    <property type="entry name" value="GroES-like_sf"/>
</dbReference>
<dbReference type="InterPro" id="IPR036291">
    <property type="entry name" value="NAD(P)-bd_dom_sf"/>
</dbReference>
<evidence type="ECO:0000256" key="3">
    <source>
        <dbReference type="ARBA" id="ARBA00022833"/>
    </source>
</evidence>
<dbReference type="InterPro" id="IPR020843">
    <property type="entry name" value="ER"/>
</dbReference>
<protein>
    <submittedName>
        <fullName evidence="7">Alcohol dehydrogenase</fullName>
    </submittedName>
</protein>
<dbReference type="Gene3D" id="3.40.50.720">
    <property type="entry name" value="NAD(P)-binding Rossmann-like Domain"/>
    <property type="match status" value="1"/>
</dbReference>
<keyword evidence="3 5" id="KW-0862">Zinc</keyword>
<dbReference type="InterPro" id="IPR002328">
    <property type="entry name" value="ADH_Zn_CS"/>
</dbReference>
<evidence type="ECO:0000313" key="8">
    <source>
        <dbReference type="Proteomes" id="UP000249829"/>
    </source>
</evidence>
<gene>
    <name evidence="7" type="ORF">BO99DRAFT_337930</name>
</gene>
<feature type="domain" description="Enoyl reductase (ER)" evidence="6">
    <location>
        <begin position="10"/>
        <end position="329"/>
    </location>
</feature>
<dbReference type="Pfam" id="PF00107">
    <property type="entry name" value="ADH_zinc_N"/>
    <property type="match status" value="1"/>
</dbReference>
<accession>A0A2V5H0E9</accession>
<evidence type="ECO:0000256" key="4">
    <source>
        <dbReference type="ARBA" id="ARBA00023002"/>
    </source>
</evidence>
<dbReference type="SMART" id="SM00829">
    <property type="entry name" value="PKS_ER"/>
    <property type="match status" value="1"/>
</dbReference>
<sequence>MSIPFDVFRGSSEGRIVADTVTRTLDFHEVFIETTHSGVCGTDVHYLKAGNVLGHEGVGIIRALGAGVKTVQIGDRVGFGYTHSICASCEECATGHDQYCPNVKMYGFHDHDNGSFSYGAVWDENCVYPIPDGYDSIHAAPLMCAGASVWEIFMQYGVRATDRVGIMGVGGLGHVAIKLASAMGCQVVVLSSSEAKRQEAMDYGASEFHVFQSGGPVPEGFRQVKHLLLCGSAEVDYSSLMPLMATRGSIYPLTLTMKPAPVPLVRLFLRGIKIQGSLVASRHNIRSLFEFAARKNITPTTMTFPMTPAGIEDAMKTLREGRMRYRGVLVRDLQ</sequence>
<dbReference type="InterPro" id="IPR013154">
    <property type="entry name" value="ADH-like_N"/>
</dbReference>
<evidence type="ECO:0000256" key="2">
    <source>
        <dbReference type="ARBA" id="ARBA00022723"/>
    </source>
</evidence>